<dbReference type="AlphaFoldDB" id="A0A916KM76"/>
<dbReference type="Pfam" id="PF00174">
    <property type="entry name" value="Oxidored_molyb"/>
    <property type="match status" value="1"/>
</dbReference>
<protein>
    <recommendedName>
        <fullName evidence="1">Oxidoreductase molybdopterin-binding domain-containing protein</fullName>
    </recommendedName>
</protein>
<feature type="domain" description="Oxidoreductase molybdopterin-binding" evidence="1">
    <location>
        <begin position="79"/>
        <end position="219"/>
    </location>
</feature>
<dbReference type="CDD" id="cd00321">
    <property type="entry name" value="SO_family_Moco"/>
    <property type="match status" value="1"/>
</dbReference>
<dbReference type="InterPro" id="IPR036374">
    <property type="entry name" value="OxRdtase_Mopterin-bd_sf"/>
</dbReference>
<organism evidence="2 3">
    <name type="scientific">Dehalococcoides mccartyi (strain CBDB1)</name>
    <dbReference type="NCBI Taxonomy" id="255470"/>
    <lineage>
        <taxon>Bacteria</taxon>
        <taxon>Bacillati</taxon>
        <taxon>Chloroflexota</taxon>
        <taxon>Dehalococcoidia</taxon>
        <taxon>Dehalococcoidales</taxon>
        <taxon>Dehalococcoidaceae</taxon>
        <taxon>Dehalococcoides</taxon>
    </lineage>
</organism>
<dbReference type="Proteomes" id="UP000000433">
    <property type="component" value="Chromosome"/>
</dbReference>
<evidence type="ECO:0000313" key="3">
    <source>
        <dbReference type="Proteomes" id="UP000000433"/>
    </source>
</evidence>
<accession>A0A916KM76</accession>
<evidence type="ECO:0000259" key="1">
    <source>
        <dbReference type="Pfam" id="PF00174"/>
    </source>
</evidence>
<gene>
    <name evidence="2" type="ORF">cbdbB17</name>
</gene>
<dbReference type="InterPro" id="IPR000572">
    <property type="entry name" value="OxRdtase_Mopterin-bd_dom"/>
</dbReference>
<evidence type="ECO:0000313" key="2">
    <source>
        <dbReference type="EMBL" id="CAI82850.1"/>
    </source>
</evidence>
<dbReference type="KEGG" id="deh:cbdbB17"/>
<dbReference type="EMBL" id="AJ965256">
    <property type="protein sequence ID" value="CAI82850.1"/>
    <property type="molecule type" value="Genomic_DNA"/>
</dbReference>
<name>A0A916KM76_DEHMC</name>
<proteinExistence type="predicted"/>
<dbReference type="PANTHER" id="PTHR43032:SF2">
    <property type="entry name" value="BLL0505 PROTEIN"/>
    <property type="match status" value="1"/>
</dbReference>
<dbReference type="SUPFAM" id="SSF56524">
    <property type="entry name" value="Oxidoreductase molybdopterin-binding domain"/>
    <property type="match status" value="1"/>
</dbReference>
<dbReference type="PANTHER" id="PTHR43032">
    <property type="entry name" value="PROTEIN-METHIONINE-SULFOXIDE REDUCTASE"/>
    <property type="match status" value="1"/>
</dbReference>
<dbReference type="Gene3D" id="3.90.420.10">
    <property type="entry name" value="Oxidoreductase, molybdopterin-binding domain"/>
    <property type="match status" value="1"/>
</dbReference>
<reference evidence="2 3" key="1">
    <citation type="journal article" date="2005" name="Nat. Biotechnol.">
        <title>Genome sequence of the chlorinated compound-respiring bacterium Dehalococcoides species strain CBDB1.</title>
        <authorList>
            <person name="Kube M."/>
            <person name="Beck A."/>
            <person name="Zinder S.H."/>
            <person name="Kuhl H."/>
            <person name="Reinhardt R."/>
            <person name="Adrian L."/>
        </authorList>
    </citation>
    <scope>NUCLEOTIDE SEQUENCE [LARGE SCALE GENOMIC DNA]</scope>
    <source>
        <strain evidence="2 3">CBDB1</strain>
    </source>
</reference>
<sequence>MQTVFCHEGEKTMDLKRGFGVLVVLLLAVSMFLNSQNISFGDIFSNDTPVTLDGVQILEYEGKDLTSILNLRDNSISGPPEIDTVSYTLNINGLVGQELSFTYDELRTRFNPYTKVVTLHCVEGWDATMLWEGVLFKDIAGMAGIKGEADTVIFHALDGYTTALSLDYLISNNIMLAYKLNGVTLPAKYGFPLQLVAESKWGYKWIKWVSQIEFSDDENYLGTWERQGYSNDADLNKGFFD</sequence>
<keyword evidence="3" id="KW-1185">Reference proteome</keyword>